<dbReference type="InterPro" id="IPR009714">
    <property type="entry name" value="RELM"/>
</dbReference>
<evidence type="ECO:0000313" key="9">
    <source>
        <dbReference type="Proteomes" id="UP000515163"/>
    </source>
</evidence>
<dbReference type="KEGG" id="aten:116304829"/>
<dbReference type="InterPro" id="IPR008160">
    <property type="entry name" value="Collagen"/>
</dbReference>
<evidence type="ECO:0000256" key="7">
    <source>
        <dbReference type="SAM" id="MobiDB-lite"/>
    </source>
</evidence>
<proteinExistence type="inferred from homology"/>
<dbReference type="OrthoDB" id="10065422at2759"/>
<dbReference type="RefSeq" id="XP_031570485.1">
    <property type="nucleotide sequence ID" value="XM_031714625.1"/>
</dbReference>
<evidence type="ECO:0000256" key="2">
    <source>
        <dbReference type="ARBA" id="ARBA00007258"/>
    </source>
</evidence>
<keyword evidence="5 8" id="KW-0732">Signal</keyword>
<dbReference type="InterPro" id="IPR030476">
    <property type="entry name" value="Pentaxin_CS"/>
</dbReference>
<feature type="region of interest" description="Disordered" evidence="7">
    <location>
        <begin position="108"/>
        <end position="200"/>
    </location>
</feature>
<name>A0A6P8IX03_ACTTE</name>
<dbReference type="Gene3D" id="2.60.40.4230">
    <property type="entry name" value="Resistin head domain"/>
    <property type="match status" value="1"/>
</dbReference>
<evidence type="ECO:0000256" key="4">
    <source>
        <dbReference type="ARBA" id="ARBA00022702"/>
    </source>
</evidence>
<dbReference type="Pfam" id="PF06954">
    <property type="entry name" value="Resistin"/>
    <property type="match status" value="1"/>
</dbReference>
<dbReference type="GO" id="GO:0005576">
    <property type="term" value="C:extracellular region"/>
    <property type="evidence" value="ECO:0007669"/>
    <property type="project" value="UniProtKB-SubCell"/>
</dbReference>
<dbReference type="GO" id="GO:0005179">
    <property type="term" value="F:hormone activity"/>
    <property type="evidence" value="ECO:0007669"/>
    <property type="project" value="UniProtKB-KW"/>
</dbReference>
<dbReference type="GeneID" id="116304829"/>
<dbReference type="AlphaFoldDB" id="A0A6P8IX03"/>
<keyword evidence="4" id="KW-0372">Hormone</keyword>
<feature type="region of interest" description="Disordered" evidence="7">
    <location>
        <begin position="24"/>
        <end position="93"/>
    </location>
</feature>
<feature type="signal peptide" evidence="8">
    <location>
        <begin position="1"/>
        <end position="19"/>
    </location>
</feature>
<dbReference type="PANTHER" id="PTHR21101">
    <property type="entry name" value="RESISTIN"/>
    <property type="match status" value="1"/>
</dbReference>
<dbReference type="InterPro" id="IPR036262">
    <property type="entry name" value="Resistin-like_sf"/>
</dbReference>
<feature type="chain" id="PRO_5027998992" evidence="8">
    <location>
        <begin position="20"/>
        <end position="261"/>
    </location>
</feature>
<dbReference type="PROSITE" id="PS00289">
    <property type="entry name" value="PTX_1"/>
    <property type="match status" value="1"/>
</dbReference>
<reference evidence="10" key="1">
    <citation type="submission" date="2025-08" db="UniProtKB">
        <authorList>
            <consortium name="RefSeq"/>
        </authorList>
    </citation>
    <scope>IDENTIFICATION</scope>
</reference>
<accession>A0A6P8IX03</accession>
<protein>
    <submittedName>
        <fullName evidence="10">Collagen alpha-1(II) chain-like</fullName>
    </submittedName>
</protein>
<dbReference type="InParanoid" id="A0A6P8IX03"/>
<feature type="compositionally biased region" description="Low complexity" evidence="7">
    <location>
        <begin position="144"/>
        <end position="153"/>
    </location>
</feature>
<keyword evidence="9" id="KW-1185">Reference proteome</keyword>
<feature type="compositionally biased region" description="Acidic residues" evidence="7">
    <location>
        <begin position="46"/>
        <end position="57"/>
    </location>
</feature>
<evidence type="ECO:0000256" key="3">
    <source>
        <dbReference type="ARBA" id="ARBA00022525"/>
    </source>
</evidence>
<sequence>MSPKLALLLLLGLCALALAVPEGAEPQADAVATQDAGAEESREVAPAEEEKEEEETQSDERNDESISEDDNAPVDLQNTEDVAKKGQPGQSKRKGYYGVFLPFKCQCPRGPRGPRGFRGLRGPRGFRGLRGQRGARGLRGPRGLRGVQGPRGLRGLRGSRGPKGARGATGLRGPRGLKGQKGDRGQRGPPGPGRRLDCRPVSAKGNRAQCPSGFTVTGCACGHRCGSWNTENGNTRCYCHIGCMNGNKPLDWTLAVCCKVV</sequence>
<comment type="subcellular location">
    <subcellularLocation>
        <location evidence="1">Secreted</location>
    </subcellularLocation>
</comment>
<evidence type="ECO:0000256" key="5">
    <source>
        <dbReference type="ARBA" id="ARBA00022729"/>
    </source>
</evidence>
<dbReference type="PANTHER" id="PTHR21101:SF12">
    <property type="entry name" value="RESISTIN"/>
    <property type="match status" value="1"/>
</dbReference>
<keyword evidence="6" id="KW-1015">Disulfide bond</keyword>
<evidence type="ECO:0000256" key="8">
    <source>
        <dbReference type="SAM" id="SignalP"/>
    </source>
</evidence>
<dbReference type="Proteomes" id="UP000515163">
    <property type="component" value="Unplaced"/>
</dbReference>
<evidence type="ECO:0000256" key="1">
    <source>
        <dbReference type="ARBA" id="ARBA00004613"/>
    </source>
</evidence>
<gene>
    <name evidence="10" type="primary">LOC116304829</name>
</gene>
<keyword evidence="3" id="KW-0964">Secreted</keyword>
<evidence type="ECO:0000256" key="6">
    <source>
        <dbReference type="ARBA" id="ARBA00023157"/>
    </source>
</evidence>
<comment type="similarity">
    <text evidence="2">Belongs to the resistin/FIZZ family.</text>
</comment>
<evidence type="ECO:0000313" key="10">
    <source>
        <dbReference type="RefSeq" id="XP_031570485.1"/>
    </source>
</evidence>
<organism evidence="9 10">
    <name type="scientific">Actinia tenebrosa</name>
    <name type="common">Australian red waratah sea anemone</name>
    <dbReference type="NCBI Taxonomy" id="6105"/>
    <lineage>
        <taxon>Eukaryota</taxon>
        <taxon>Metazoa</taxon>
        <taxon>Cnidaria</taxon>
        <taxon>Anthozoa</taxon>
        <taxon>Hexacorallia</taxon>
        <taxon>Actiniaria</taxon>
        <taxon>Actiniidae</taxon>
        <taxon>Actinia</taxon>
    </lineage>
</organism>
<dbReference type="SUPFAM" id="SSF111423">
    <property type="entry name" value="Resistin"/>
    <property type="match status" value="1"/>
</dbReference>
<dbReference type="Pfam" id="PF01391">
    <property type="entry name" value="Collagen"/>
    <property type="match status" value="1"/>
</dbReference>